<dbReference type="RefSeq" id="WP_005913070.1">
    <property type="nucleotide sequence ID" value="NZ_KQ235738.1"/>
</dbReference>
<dbReference type="HOGENOM" id="CLU_028871_6_0_0"/>
<name>A0A0M1VW29_FUSVC</name>
<dbReference type="PANTHER" id="PTHR31528">
    <property type="entry name" value="4-AMINO-5-HYDROXYMETHYL-2-METHYLPYRIMIDINE PHOSPHATE SYNTHASE THI11-RELATED"/>
    <property type="match status" value="1"/>
</dbReference>
<dbReference type="Proteomes" id="UP000004925">
    <property type="component" value="Unassembled WGS sequence"/>
</dbReference>
<dbReference type="PANTHER" id="PTHR31528:SF3">
    <property type="entry name" value="THIAMINE BIOSYNTHESIS PROTEIN HI_0357-RELATED"/>
    <property type="match status" value="1"/>
</dbReference>
<dbReference type="InterPro" id="IPR027939">
    <property type="entry name" value="NMT1/THI5"/>
</dbReference>
<dbReference type="SUPFAM" id="SSF53850">
    <property type="entry name" value="Periplasmic binding protein-like II"/>
    <property type="match status" value="1"/>
</dbReference>
<dbReference type="EMBL" id="ACDE02000023">
    <property type="protein sequence ID" value="EEO40876.1"/>
    <property type="molecule type" value="Genomic_DNA"/>
</dbReference>
<dbReference type="GO" id="GO:0009228">
    <property type="term" value="P:thiamine biosynthetic process"/>
    <property type="evidence" value="ECO:0007669"/>
    <property type="project" value="InterPro"/>
</dbReference>
<dbReference type="AlphaFoldDB" id="A0A0M1VW29"/>
<organism evidence="2 3">
    <name type="scientific">Fusobacterium vincentii 4_1_13</name>
    <dbReference type="NCBI Taxonomy" id="469606"/>
    <lineage>
        <taxon>Bacteria</taxon>
        <taxon>Fusobacteriati</taxon>
        <taxon>Fusobacteriota</taxon>
        <taxon>Fusobacteriia</taxon>
        <taxon>Fusobacteriales</taxon>
        <taxon>Fusobacteriaceae</taxon>
        <taxon>Fusobacterium</taxon>
    </lineage>
</organism>
<sequence>MKKIKYLLSVIFAIFMLVACGEKKEEAKTEAPVELKKVDFLLDWVPNTNHTGLYVAKEKGYFAEEGIDLDIKQPANESTSDLVINNKASMGVYFQDYMASKLAKGAPITAIAAIIENNTSGIITNKKLNINSPKELAGHKYGTWDIPIELNMLQFIMEKDGGDFSKVELVPNTDDNSITPLSNGVFDAAPVYYAWDKIMGDSLGIETNFFYYKDYAPELNFYSPVIIANNDYLKDNKEEAKKILRAIKKGYQYAMEHPEEAAEILIKYAPELENKKAMIIESQKYLATQYASDKDKWGYIDPARWNAFYNWLNEKGLTKNPIPENTGFSNDYLE</sequence>
<evidence type="ECO:0000313" key="2">
    <source>
        <dbReference type="EMBL" id="EEO40876.1"/>
    </source>
</evidence>
<evidence type="ECO:0000313" key="3">
    <source>
        <dbReference type="Proteomes" id="UP000004925"/>
    </source>
</evidence>
<dbReference type="Pfam" id="PF09084">
    <property type="entry name" value="NMT1"/>
    <property type="match status" value="1"/>
</dbReference>
<dbReference type="InterPro" id="IPR015168">
    <property type="entry name" value="SsuA/THI5"/>
</dbReference>
<evidence type="ECO:0000259" key="1">
    <source>
        <dbReference type="Pfam" id="PF09084"/>
    </source>
</evidence>
<comment type="caution">
    <text evidence="2">The sequence shown here is derived from an EMBL/GenBank/DDBJ whole genome shotgun (WGS) entry which is preliminary data.</text>
</comment>
<proteinExistence type="predicted"/>
<dbReference type="PROSITE" id="PS51257">
    <property type="entry name" value="PROKAR_LIPOPROTEIN"/>
    <property type="match status" value="1"/>
</dbReference>
<feature type="domain" description="SsuA/THI5-like" evidence="1">
    <location>
        <begin position="47"/>
        <end position="261"/>
    </location>
</feature>
<dbReference type="eggNOG" id="COG0715">
    <property type="taxonomic scope" value="Bacteria"/>
</dbReference>
<accession>A0A0M1VW29</accession>
<dbReference type="Gene3D" id="3.40.190.10">
    <property type="entry name" value="Periplasmic binding protein-like II"/>
    <property type="match status" value="2"/>
</dbReference>
<gene>
    <name evidence="2" type="ORF">FSCG_01589</name>
</gene>
<reference evidence="2 3" key="1">
    <citation type="submission" date="2011-10" db="EMBL/GenBank/DDBJ databases">
        <title>The Genome Sequence of Fusobacterium sp. 4_1_13.</title>
        <authorList>
            <consortium name="The Broad Institute Genome Sequencing Platform"/>
            <person name="Earl A."/>
            <person name="Ward D."/>
            <person name="Feldgarden M."/>
            <person name="Gevers D."/>
            <person name="Strauss J."/>
            <person name="Ambrose C."/>
            <person name="Allen-Vercoe E."/>
            <person name="Young S.K."/>
            <person name="Zeng Q."/>
            <person name="Gargeya S."/>
            <person name="Fitzgerald M."/>
            <person name="Haas B."/>
            <person name="Abouelleil A."/>
            <person name="Alvarado L."/>
            <person name="Arachchi H.M."/>
            <person name="Berlin A."/>
            <person name="Brown A."/>
            <person name="Chapman S.B."/>
            <person name="Chen Z."/>
            <person name="Dunbar C."/>
            <person name="Freedman E."/>
            <person name="Gearin G."/>
            <person name="Goldberg J."/>
            <person name="Griggs A."/>
            <person name="Gujja S."/>
            <person name="Heiman D."/>
            <person name="Howarth C."/>
            <person name="Larson L."/>
            <person name="Lui A."/>
            <person name="MacDonald P.J."/>
            <person name="Montmayeur A."/>
            <person name="Murphy C."/>
            <person name="Neiman D."/>
            <person name="Pearson M."/>
            <person name="Priest M."/>
            <person name="Roberts A."/>
            <person name="Saif S."/>
            <person name="Shea T."/>
            <person name="Shenoy N."/>
            <person name="Sisk P."/>
            <person name="Stolte C."/>
            <person name="Sykes S."/>
            <person name="Wortman J."/>
            <person name="Nusbaum C."/>
            <person name="Birren B."/>
        </authorList>
    </citation>
    <scope>NUCLEOTIDE SEQUENCE [LARGE SCALE GENOMIC DNA]</scope>
    <source>
        <strain evidence="2 3">4_1_13</strain>
    </source>
</reference>
<protein>
    <recommendedName>
        <fullName evidence="1">SsuA/THI5-like domain-containing protein</fullName>
    </recommendedName>
</protein>